<protein>
    <submittedName>
        <fullName evidence="7">Guanine nucleotide binding protein (G protein), beta polypeptide 3b</fullName>
    </submittedName>
</protein>
<dbReference type="PROSITE" id="PS00678">
    <property type="entry name" value="WD_REPEATS_1"/>
    <property type="match status" value="1"/>
</dbReference>
<dbReference type="InterPro" id="IPR019775">
    <property type="entry name" value="WD40_repeat_CS"/>
</dbReference>
<keyword evidence="3" id="KW-0677">Repeat</keyword>
<dbReference type="InterPro" id="IPR001680">
    <property type="entry name" value="WD40_rpt"/>
</dbReference>
<evidence type="ECO:0000256" key="1">
    <source>
        <dbReference type="ARBA" id="ARBA00009768"/>
    </source>
</evidence>
<evidence type="ECO:0000256" key="3">
    <source>
        <dbReference type="ARBA" id="ARBA00022737"/>
    </source>
</evidence>
<sequence length="345" mass="37063">MAAEKAEIDKLKKECDELRTKIEAARKAVNDGDMQGASSGVESVGRVQLKNRKNLKGHLAKIYSMHWAADSRSMVSASQDGKLLVWDSYTGNKLVAVPLKSAWVMSVAFAPSGNLVASGGLDNICTVYNIKAASPKTLRELDAHTGYLSCCRFLSDSEIVTASGDTTCVLWDLETGKQKVLFTNHIGDCMSLALSPDQNTFISGACDSLAKLWDIRDGSCNRPSAATPATSIDINAISFFPSGNVIITGSDDTACKMYDLRSDQEVLNYQDSGLNAGVTSVALSSSGRLIFAGYDDFNCHIWDALKGERVGVLSGHDNRVSCTGVPEDGMGVCTGSWDSFLKLWN</sequence>
<evidence type="ECO:0000256" key="4">
    <source>
        <dbReference type="ARBA" id="ARBA00023224"/>
    </source>
</evidence>
<organism evidence="7 8">
    <name type="scientific">Neogobius melanostomus</name>
    <name type="common">round goby</name>
    <dbReference type="NCBI Taxonomy" id="47308"/>
    <lineage>
        <taxon>Eukaryota</taxon>
        <taxon>Metazoa</taxon>
        <taxon>Chordata</taxon>
        <taxon>Craniata</taxon>
        <taxon>Vertebrata</taxon>
        <taxon>Euteleostomi</taxon>
        <taxon>Actinopterygii</taxon>
        <taxon>Neopterygii</taxon>
        <taxon>Teleostei</taxon>
        <taxon>Neoteleostei</taxon>
        <taxon>Acanthomorphata</taxon>
        <taxon>Gobiaria</taxon>
        <taxon>Gobiiformes</taxon>
        <taxon>Gobioidei</taxon>
        <taxon>Gobiidae</taxon>
        <taxon>Benthophilinae</taxon>
        <taxon>Neogobiini</taxon>
        <taxon>Neogobius</taxon>
    </lineage>
</organism>
<dbReference type="InterPro" id="IPR020472">
    <property type="entry name" value="WD40_PAC1"/>
</dbReference>
<name>A0A8C6TT73_9GOBI</name>
<accession>A0A8C6TT73</accession>
<feature type="coiled-coil region" evidence="6">
    <location>
        <begin position="1"/>
        <end position="28"/>
    </location>
</feature>
<feature type="repeat" description="WD" evidence="5">
    <location>
        <begin position="271"/>
        <end position="312"/>
    </location>
</feature>
<feature type="repeat" description="WD" evidence="5">
    <location>
        <begin position="182"/>
        <end position="223"/>
    </location>
</feature>
<dbReference type="InterPro" id="IPR001632">
    <property type="entry name" value="WD40_G-protein_beta-like"/>
</dbReference>
<evidence type="ECO:0000256" key="6">
    <source>
        <dbReference type="SAM" id="Coils"/>
    </source>
</evidence>
<keyword evidence="2 5" id="KW-0853">WD repeat</keyword>
<feature type="repeat" description="WD" evidence="5">
    <location>
        <begin position="141"/>
        <end position="181"/>
    </location>
</feature>
<dbReference type="InterPro" id="IPR036322">
    <property type="entry name" value="WD40_repeat_dom_sf"/>
</dbReference>
<dbReference type="Proteomes" id="UP000694523">
    <property type="component" value="Unplaced"/>
</dbReference>
<dbReference type="PRINTS" id="PR00319">
    <property type="entry name" value="GPROTEINB"/>
</dbReference>
<feature type="repeat" description="WD" evidence="5">
    <location>
        <begin position="313"/>
        <end position="345"/>
    </location>
</feature>
<reference evidence="7" key="1">
    <citation type="submission" date="2025-08" db="UniProtKB">
        <authorList>
            <consortium name="Ensembl"/>
        </authorList>
    </citation>
    <scope>IDENTIFICATION</scope>
</reference>
<evidence type="ECO:0000313" key="8">
    <source>
        <dbReference type="Proteomes" id="UP000694523"/>
    </source>
</evidence>
<dbReference type="Ensembl" id="ENSNMLT00000029333.1">
    <property type="protein sequence ID" value="ENSNMLP00000026255.1"/>
    <property type="gene ID" value="ENSNMLG00000016733.1"/>
</dbReference>
<dbReference type="InterPro" id="IPR016346">
    <property type="entry name" value="G-protein_beta_1-5"/>
</dbReference>
<dbReference type="PIRSF" id="PIRSF002394">
    <property type="entry name" value="GN-bd_beta"/>
    <property type="match status" value="1"/>
</dbReference>
<dbReference type="Pfam" id="PF25391">
    <property type="entry name" value="WD40_Gbeta"/>
    <property type="match status" value="1"/>
</dbReference>
<dbReference type="SUPFAM" id="SSF50978">
    <property type="entry name" value="WD40 repeat-like"/>
    <property type="match status" value="1"/>
</dbReference>
<evidence type="ECO:0000256" key="2">
    <source>
        <dbReference type="ARBA" id="ARBA00022574"/>
    </source>
</evidence>
<dbReference type="CDD" id="cd00200">
    <property type="entry name" value="WD40"/>
    <property type="match status" value="1"/>
</dbReference>
<evidence type="ECO:0000256" key="5">
    <source>
        <dbReference type="PROSITE-ProRule" id="PRU00221"/>
    </source>
</evidence>
<keyword evidence="8" id="KW-1185">Reference proteome</keyword>
<dbReference type="AlphaFoldDB" id="A0A8C6TT73"/>
<dbReference type="GO" id="GO:0007165">
    <property type="term" value="P:signal transduction"/>
    <property type="evidence" value="ECO:0007669"/>
    <property type="project" value="UniProtKB-KW"/>
</dbReference>
<dbReference type="PROSITE" id="PS50294">
    <property type="entry name" value="WD_REPEATS_REGION"/>
    <property type="match status" value="3"/>
</dbReference>
<evidence type="ECO:0000313" key="7">
    <source>
        <dbReference type="Ensembl" id="ENSNMLP00000026255.1"/>
    </source>
</evidence>
<feature type="repeat" description="WD" evidence="5">
    <location>
        <begin position="55"/>
        <end position="96"/>
    </location>
</feature>
<proteinExistence type="inferred from homology"/>
<dbReference type="PANTHER" id="PTHR19850">
    <property type="entry name" value="GUANINE NUCLEOTIDE-BINDING PROTEIN BETA G PROTEIN BETA"/>
    <property type="match status" value="1"/>
</dbReference>
<feature type="repeat" description="WD" evidence="5">
    <location>
        <begin position="234"/>
        <end position="268"/>
    </location>
</feature>
<dbReference type="PROSITE" id="PS50082">
    <property type="entry name" value="WD_REPEATS_2"/>
    <property type="match status" value="6"/>
</dbReference>
<reference evidence="7" key="2">
    <citation type="submission" date="2025-09" db="UniProtKB">
        <authorList>
            <consortium name="Ensembl"/>
        </authorList>
    </citation>
    <scope>IDENTIFICATION</scope>
</reference>
<keyword evidence="4" id="KW-0807">Transducer</keyword>
<dbReference type="SMART" id="SM00320">
    <property type="entry name" value="WD40"/>
    <property type="match status" value="7"/>
</dbReference>
<dbReference type="InterPro" id="IPR015943">
    <property type="entry name" value="WD40/YVTN_repeat-like_dom_sf"/>
</dbReference>
<comment type="similarity">
    <text evidence="1">Belongs to the WD repeat G protein beta family.</text>
</comment>
<keyword evidence="6" id="KW-0175">Coiled coil</keyword>
<dbReference type="PRINTS" id="PR00320">
    <property type="entry name" value="GPROTEINBRPT"/>
</dbReference>
<dbReference type="Gene3D" id="2.130.10.10">
    <property type="entry name" value="YVTN repeat-like/Quinoprotein amine dehydrogenase"/>
    <property type="match status" value="1"/>
</dbReference>